<dbReference type="PRINTS" id="PR00722">
    <property type="entry name" value="CHYMOTRYPSIN"/>
</dbReference>
<dbReference type="InterPro" id="IPR050966">
    <property type="entry name" value="Glutamyl_endopeptidase"/>
</dbReference>
<protein>
    <submittedName>
        <fullName evidence="4">Trypsin-like serine protease</fullName>
    </submittedName>
</protein>
<feature type="chain" id="PRO_5026695644" evidence="2">
    <location>
        <begin position="21"/>
        <end position="279"/>
    </location>
</feature>
<dbReference type="InterPro" id="IPR009003">
    <property type="entry name" value="Peptidase_S1_PA"/>
</dbReference>
<dbReference type="PROSITE" id="PS50240">
    <property type="entry name" value="TRYPSIN_DOM"/>
    <property type="match status" value="1"/>
</dbReference>
<dbReference type="EMBL" id="CP046620">
    <property type="protein sequence ID" value="QHQ36124.1"/>
    <property type="molecule type" value="Genomic_DNA"/>
</dbReference>
<accession>A0A6P1SZM5</accession>
<dbReference type="InterPro" id="IPR001314">
    <property type="entry name" value="Peptidase_S1A"/>
</dbReference>
<dbReference type="Proteomes" id="UP000464495">
    <property type="component" value="Chromosome"/>
</dbReference>
<dbReference type="GO" id="GO:0006508">
    <property type="term" value="P:proteolysis"/>
    <property type="evidence" value="ECO:0007669"/>
    <property type="project" value="UniProtKB-KW"/>
</dbReference>
<dbReference type="GO" id="GO:0004252">
    <property type="term" value="F:serine-type endopeptidase activity"/>
    <property type="evidence" value="ECO:0007669"/>
    <property type="project" value="InterPro"/>
</dbReference>
<dbReference type="KEGG" id="amaq:GO499_13580"/>
<reference evidence="4 5" key="1">
    <citation type="submission" date="2019-12" db="EMBL/GenBank/DDBJ databases">
        <title>Complete genome sequence of Algicella marina strain 9Alg 56(T) isolated from the red alga Tichocarpus crinitus.</title>
        <authorList>
            <person name="Kim S.-G."/>
            <person name="Nedashkovskaya O.I."/>
        </authorList>
    </citation>
    <scope>NUCLEOTIDE SEQUENCE [LARGE SCALE GENOMIC DNA]</scope>
    <source>
        <strain evidence="4 5">9Alg 56</strain>
    </source>
</reference>
<dbReference type="InterPro" id="IPR001254">
    <property type="entry name" value="Trypsin_dom"/>
</dbReference>
<dbReference type="InterPro" id="IPR018114">
    <property type="entry name" value="TRYPSIN_HIS"/>
</dbReference>
<dbReference type="Gene3D" id="2.40.10.10">
    <property type="entry name" value="Trypsin-like serine proteases"/>
    <property type="match status" value="2"/>
</dbReference>
<dbReference type="RefSeq" id="WP_161862675.1">
    <property type="nucleotide sequence ID" value="NZ_CP046620.1"/>
</dbReference>
<evidence type="ECO:0000256" key="1">
    <source>
        <dbReference type="ARBA" id="ARBA00022729"/>
    </source>
</evidence>
<name>A0A6P1SZM5_9RHOB</name>
<dbReference type="PANTHER" id="PTHR15462:SF8">
    <property type="entry name" value="SERINE PROTEASE"/>
    <property type="match status" value="1"/>
</dbReference>
<proteinExistence type="predicted"/>
<dbReference type="InterPro" id="IPR043504">
    <property type="entry name" value="Peptidase_S1_PA_chymotrypsin"/>
</dbReference>
<feature type="domain" description="Peptidase S1" evidence="3">
    <location>
        <begin position="17"/>
        <end position="237"/>
    </location>
</feature>
<dbReference type="Pfam" id="PF00089">
    <property type="entry name" value="Trypsin"/>
    <property type="match status" value="1"/>
</dbReference>
<evidence type="ECO:0000313" key="5">
    <source>
        <dbReference type="Proteomes" id="UP000464495"/>
    </source>
</evidence>
<evidence type="ECO:0000259" key="3">
    <source>
        <dbReference type="PROSITE" id="PS50240"/>
    </source>
</evidence>
<sequence length="279" mass="30580">MRNRFLWIFLWFFGVLPVSAQDLTHLTPLTTADEARAWQAVGRIEVEGNGFCTGALISDRHVLTAAHCVYSQTLEAIVKPGDVVFRAGWRDGRAAAVRTARRFVVHPDYTFTGRDKVARVGSDLAVIELDLPIRDPAITPFERDASLEFGDEVMVVSYASGRAEVPSLQKLCHVLADREPVMVYSCTVAFGASGSPIFVQSDTGPRIASVISAMAQWRDRNVALGATLGDPVDRLLEELKREDPVFNGKPAKGEKTSIAQQLGRGGGERRYLLLPQIGD</sequence>
<keyword evidence="4" id="KW-0378">Hydrolase</keyword>
<keyword evidence="4" id="KW-0645">Protease</keyword>
<evidence type="ECO:0000256" key="2">
    <source>
        <dbReference type="SAM" id="SignalP"/>
    </source>
</evidence>
<dbReference type="PANTHER" id="PTHR15462">
    <property type="entry name" value="SERINE PROTEASE"/>
    <property type="match status" value="1"/>
</dbReference>
<keyword evidence="5" id="KW-1185">Reference proteome</keyword>
<gene>
    <name evidence="4" type="ORF">GO499_13580</name>
</gene>
<evidence type="ECO:0000313" key="4">
    <source>
        <dbReference type="EMBL" id="QHQ36124.1"/>
    </source>
</evidence>
<keyword evidence="1 2" id="KW-0732">Signal</keyword>
<dbReference type="SUPFAM" id="SSF50494">
    <property type="entry name" value="Trypsin-like serine proteases"/>
    <property type="match status" value="1"/>
</dbReference>
<dbReference type="AlphaFoldDB" id="A0A6P1SZM5"/>
<organism evidence="4 5">
    <name type="scientific">Algicella marina</name>
    <dbReference type="NCBI Taxonomy" id="2683284"/>
    <lineage>
        <taxon>Bacteria</taxon>
        <taxon>Pseudomonadati</taxon>
        <taxon>Pseudomonadota</taxon>
        <taxon>Alphaproteobacteria</taxon>
        <taxon>Rhodobacterales</taxon>
        <taxon>Paracoccaceae</taxon>
        <taxon>Algicella</taxon>
    </lineage>
</organism>
<dbReference type="PROSITE" id="PS00134">
    <property type="entry name" value="TRYPSIN_HIS"/>
    <property type="match status" value="1"/>
</dbReference>
<feature type="signal peptide" evidence="2">
    <location>
        <begin position="1"/>
        <end position="20"/>
    </location>
</feature>